<sequence>MTGSGDIGYLSEKVRCSEVIVFRHTPATYDYSWHNAPRRLVLLSATLSMSLKHVISLHVRRLSLCFCLH</sequence>
<dbReference type="AlphaFoldDB" id="A0AA35TQU8"/>
<accession>A0AA35TQU8</accession>
<protein>
    <submittedName>
        <fullName evidence="1">Uncharacterized protein</fullName>
    </submittedName>
</protein>
<proteinExistence type="predicted"/>
<reference evidence="1" key="1">
    <citation type="submission" date="2023-03" db="EMBL/GenBank/DDBJ databases">
        <authorList>
            <person name="Steffen K."/>
            <person name="Cardenas P."/>
        </authorList>
    </citation>
    <scope>NUCLEOTIDE SEQUENCE</scope>
</reference>
<dbReference type="EMBL" id="CASHTH010004013">
    <property type="protein sequence ID" value="CAI8052469.1"/>
    <property type="molecule type" value="Genomic_DNA"/>
</dbReference>
<comment type="caution">
    <text evidence="1">The sequence shown here is derived from an EMBL/GenBank/DDBJ whole genome shotgun (WGS) entry which is preliminary data.</text>
</comment>
<gene>
    <name evidence="1" type="ORF">GBAR_LOCUS28685</name>
</gene>
<keyword evidence="2" id="KW-1185">Reference proteome</keyword>
<evidence type="ECO:0000313" key="1">
    <source>
        <dbReference type="EMBL" id="CAI8052469.1"/>
    </source>
</evidence>
<dbReference type="Proteomes" id="UP001174909">
    <property type="component" value="Unassembled WGS sequence"/>
</dbReference>
<organism evidence="1 2">
    <name type="scientific">Geodia barretti</name>
    <name type="common">Barrett's horny sponge</name>
    <dbReference type="NCBI Taxonomy" id="519541"/>
    <lineage>
        <taxon>Eukaryota</taxon>
        <taxon>Metazoa</taxon>
        <taxon>Porifera</taxon>
        <taxon>Demospongiae</taxon>
        <taxon>Heteroscleromorpha</taxon>
        <taxon>Tetractinellida</taxon>
        <taxon>Astrophorina</taxon>
        <taxon>Geodiidae</taxon>
        <taxon>Geodia</taxon>
    </lineage>
</organism>
<name>A0AA35TQU8_GEOBA</name>
<evidence type="ECO:0000313" key="2">
    <source>
        <dbReference type="Proteomes" id="UP001174909"/>
    </source>
</evidence>